<keyword evidence="3 5" id="KW-0863">Zinc-finger</keyword>
<dbReference type="GO" id="GO:0005667">
    <property type="term" value="C:transcription regulator complex"/>
    <property type="evidence" value="ECO:0007669"/>
    <property type="project" value="TreeGrafter"/>
</dbReference>
<feature type="domain" description="C2H2-type" evidence="7">
    <location>
        <begin position="214"/>
        <end position="243"/>
    </location>
</feature>
<dbReference type="EMBL" id="CAJNNV010032872">
    <property type="protein sequence ID" value="CAE8641287.1"/>
    <property type="molecule type" value="Genomic_DNA"/>
</dbReference>
<dbReference type="Gene3D" id="3.30.160.60">
    <property type="entry name" value="Classic Zinc Finger"/>
    <property type="match status" value="3"/>
</dbReference>
<dbReference type="PROSITE" id="PS00028">
    <property type="entry name" value="ZINC_FINGER_C2H2_1"/>
    <property type="match status" value="3"/>
</dbReference>
<evidence type="ECO:0000256" key="3">
    <source>
        <dbReference type="ARBA" id="ARBA00022771"/>
    </source>
</evidence>
<protein>
    <recommendedName>
        <fullName evidence="7">C2H2-type domain-containing protein</fullName>
    </recommendedName>
</protein>
<dbReference type="InterPro" id="IPR013087">
    <property type="entry name" value="Znf_C2H2_type"/>
</dbReference>
<dbReference type="GO" id="GO:0000981">
    <property type="term" value="F:DNA-binding transcription factor activity, RNA polymerase II-specific"/>
    <property type="evidence" value="ECO:0007669"/>
    <property type="project" value="TreeGrafter"/>
</dbReference>
<dbReference type="GO" id="GO:0000978">
    <property type="term" value="F:RNA polymerase II cis-regulatory region sequence-specific DNA binding"/>
    <property type="evidence" value="ECO:0007669"/>
    <property type="project" value="TreeGrafter"/>
</dbReference>
<gene>
    <name evidence="8" type="ORF">PGLA1383_LOCUS55978</name>
</gene>
<feature type="region of interest" description="Disordered" evidence="6">
    <location>
        <begin position="237"/>
        <end position="343"/>
    </location>
</feature>
<dbReference type="SMART" id="SM00355">
    <property type="entry name" value="ZnF_C2H2"/>
    <property type="match status" value="3"/>
</dbReference>
<evidence type="ECO:0000313" key="8">
    <source>
        <dbReference type="EMBL" id="CAE8641287.1"/>
    </source>
</evidence>
<keyword evidence="9" id="KW-1185">Reference proteome</keyword>
<dbReference type="InterPro" id="IPR036236">
    <property type="entry name" value="Znf_C2H2_sf"/>
</dbReference>
<keyword evidence="4" id="KW-0862">Zinc</keyword>
<evidence type="ECO:0000256" key="6">
    <source>
        <dbReference type="SAM" id="MobiDB-lite"/>
    </source>
</evidence>
<keyword evidence="2" id="KW-0677">Repeat</keyword>
<keyword evidence="1" id="KW-0479">Metal-binding</keyword>
<dbReference type="GO" id="GO:0000785">
    <property type="term" value="C:chromatin"/>
    <property type="evidence" value="ECO:0007669"/>
    <property type="project" value="TreeGrafter"/>
</dbReference>
<evidence type="ECO:0000256" key="5">
    <source>
        <dbReference type="PROSITE-ProRule" id="PRU00042"/>
    </source>
</evidence>
<comment type="caution">
    <text evidence="8">The sequence shown here is derived from an EMBL/GenBank/DDBJ whole genome shotgun (WGS) entry which is preliminary data.</text>
</comment>
<dbReference type="AlphaFoldDB" id="A0A813HU83"/>
<evidence type="ECO:0000313" key="9">
    <source>
        <dbReference type="Proteomes" id="UP000654075"/>
    </source>
</evidence>
<evidence type="ECO:0000256" key="1">
    <source>
        <dbReference type="ARBA" id="ARBA00022723"/>
    </source>
</evidence>
<evidence type="ECO:0000259" key="7">
    <source>
        <dbReference type="PROSITE" id="PS50157"/>
    </source>
</evidence>
<sequence>MRQHQPSFAFTSIQVNYGFASREHVDLNNEGPSWIHALGDYEGGELWVEDPAARDEAPHVCGVDVRRGNGALAYRKAVAYHGRNLDVRRQWQHFDGRKLHFTRPILRGKRFSVISYTLLRHGKAEAAQRDAATACGFNLPPPPPAVCSKHRREAKSHQCSACDKCFSTSSRLYRHSRSHNAASHICSFPGCARAFRREENLRRHASSHCGDKPHRCDFPGCEKSFAYQTGLKRHARLHGDSAAAKRQGSAATAPAAKRPTKTTTTTPTTITPTTTAVAAAPEQQRRCRSSGLPPVGLPSEQKAEPPCATKVRRVSAEMRTRRDIARSDMEDADHVKGKRKLTA</sequence>
<dbReference type="PANTHER" id="PTHR14003">
    <property type="entry name" value="TRANSCRIPTIONAL REPRESSOR PROTEIN YY"/>
    <property type="match status" value="1"/>
</dbReference>
<feature type="domain" description="C2H2-type" evidence="7">
    <location>
        <begin position="184"/>
        <end position="213"/>
    </location>
</feature>
<name>A0A813HU83_POLGL</name>
<dbReference type="SUPFAM" id="SSF57667">
    <property type="entry name" value="beta-beta-alpha zinc fingers"/>
    <property type="match status" value="2"/>
</dbReference>
<feature type="domain" description="C2H2-type" evidence="7">
    <location>
        <begin position="157"/>
        <end position="184"/>
    </location>
</feature>
<accession>A0A813HU83</accession>
<dbReference type="GO" id="GO:0031519">
    <property type="term" value="C:PcG protein complex"/>
    <property type="evidence" value="ECO:0007669"/>
    <property type="project" value="TreeGrafter"/>
</dbReference>
<feature type="compositionally biased region" description="Low complexity" evidence="6">
    <location>
        <begin position="250"/>
        <end position="281"/>
    </location>
</feature>
<dbReference type="PROSITE" id="PS50157">
    <property type="entry name" value="ZINC_FINGER_C2H2_2"/>
    <property type="match status" value="3"/>
</dbReference>
<dbReference type="PANTHER" id="PTHR14003:SF19">
    <property type="entry name" value="YY2 TRANSCRIPTION FACTOR"/>
    <property type="match status" value="1"/>
</dbReference>
<organism evidence="8 9">
    <name type="scientific">Polarella glacialis</name>
    <name type="common">Dinoflagellate</name>
    <dbReference type="NCBI Taxonomy" id="89957"/>
    <lineage>
        <taxon>Eukaryota</taxon>
        <taxon>Sar</taxon>
        <taxon>Alveolata</taxon>
        <taxon>Dinophyceae</taxon>
        <taxon>Suessiales</taxon>
        <taxon>Suessiaceae</taxon>
        <taxon>Polarella</taxon>
    </lineage>
</organism>
<dbReference type="Pfam" id="PF00096">
    <property type="entry name" value="zf-C2H2"/>
    <property type="match status" value="1"/>
</dbReference>
<dbReference type="GO" id="GO:0008270">
    <property type="term" value="F:zinc ion binding"/>
    <property type="evidence" value="ECO:0007669"/>
    <property type="project" value="UniProtKB-KW"/>
</dbReference>
<feature type="compositionally biased region" description="Basic and acidic residues" evidence="6">
    <location>
        <begin position="314"/>
        <end position="335"/>
    </location>
</feature>
<dbReference type="OrthoDB" id="372803at2759"/>
<dbReference type="Proteomes" id="UP000654075">
    <property type="component" value="Unassembled WGS sequence"/>
</dbReference>
<evidence type="ECO:0000256" key="2">
    <source>
        <dbReference type="ARBA" id="ARBA00022737"/>
    </source>
</evidence>
<reference evidence="8" key="1">
    <citation type="submission" date="2021-02" db="EMBL/GenBank/DDBJ databases">
        <authorList>
            <person name="Dougan E. K."/>
            <person name="Rhodes N."/>
            <person name="Thang M."/>
            <person name="Chan C."/>
        </authorList>
    </citation>
    <scope>NUCLEOTIDE SEQUENCE</scope>
</reference>
<proteinExistence type="predicted"/>
<dbReference type="FunFam" id="3.30.160.60:FF:000125">
    <property type="entry name" value="Putative zinc finger protein 143"/>
    <property type="match status" value="1"/>
</dbReference>
<evidence type="ECO:0000256" key="4">
    <source>
        <dbReference type="ARBA" id="ARBA00022833"/>
    </source>
</evidence>